<dbReference type="PANTHER" id="PTHR32278:SF144">
    <property type="entry name" value="F-BOX PROTEIN PP2-B12 ISOFORM X1"/>
    <property type="match status" value="1"/>
</dbReference>
<dbReference type="PANTHER" id="PTHR32278">
    <property type="entry name" value="F-BOX DOMAIN-CONTAINING PROTEIN"/>
    <property type="match status" value="1"/>
</dbReference>
<name>A0A1R3J0N7_9ROSI</name>
<dbReference type="InterPro" id="IPR025886">
    <property type="entry name" value="PP2-like"/>
</dbReference>
<dbReference type="STRING" id="93759.A0A1R3J0N7"/>
<evidence type="ECO:0000313" key="3">
    <source>
        <dbReference type="Proteomes" id="UP000187203"/>
    </source>
</evidence>
<gene>
    <name evidence="2" type="ORF">COLO4_20275</name>
</gene>
<dbReference type="SMART" id="SM00256">
    <property type="entry name" value="FBOX"/>
    <property type="match status" value="1"/>
</dbReference>
<dbReference type="Pfam" id="PF14299">
    <property type="entry name" value="PP2"/>
    <property type="match status" value="1"/>
</dbReference>
<organism evidence="2 3">
    <name type="scientific">Corchorus olitorius</name>
    <dbReference type="NCBI Taxonomy" id="93759"/>
    <lineage>
        <taxon>Eukaryota</taxon>
        <taxon>Viridiplantae</taxon>
        <taxon>Streptophyta</taxon>
        <taxon>Embryophyta</taxon>
        <taxon>Tracheophyta</taxon>
        <taxon>Spermatophyta</taxon>
        <taxon>Magnoliopsida</taxon>
        <taxon>eudicotyledons</taxon>
        <taxon>Gunneridae</taxon>
        <taxon>Pentapetalae</taxon>
        <taxon>rosids</taxon>
        <taxon>malvids</taxon>
        <taxon>Malvales</taxon>
        <taxon>Malvaceae</taxon>
        <taxon>Grewioideae</taxon>
        <taxon>Apeibeae</taxon>
        <taxon>Corchorus</taxon>
    </lineage>
</organism>
<feature type="domain" description="F-box" evidence="1">
    <location>
        <begin position="1"/>
        <end position="47"/>
    </location>
</feature>
<dbReference type="EMBL" id="AWUE01017087">
    <property type="protein sequence ID" value="OMO88398.1"/>
    <property type="molecule type" value="Genomic_DNA"/>
</dbReference>
<dbReference type="CDD" id="cd22162">
    <property type="entry name" value="F-box_AtSKIP3-like"/>
    <property type="match status" value="1"/>
</dbReference>
<dbReference type="Proteomes" id="UP000187203">
    <property type="component" value="Unassembled WGS sequence"/>
</dbReference>
<dbReference type="InterPro" id="IPR036047">
    <property type="entry name" value="F-box-like_dom_sf"/>
</dbReference>
<dbReference type="Gene3D" id="1.20.1280.50">
    <property type="match status" value="1"/>
</dbReference>
<dbReference type="OrthoDB" id="1918565at2759"/>
<accession>A0A1R3J0N7</accession>
<dbReference type="SUPFAM" id="SSF81383">
    <property type="entry name" value="F-box domain"/>
    <property type="match status" value="1"/>
</dbReference>
<sequence length="272" mass="31161">MDMTKVLPDECMSLIVSLTSPRDASRMALVSHAFKSVADSDFVWETFLPFDYKQILSKSTPSFLSLPKKELYFSLCHRSFLIENDTMSFQLEKQKGRKCYMIGARALSIQWADNSDYWSWISVPDSRFSEVAKLKKVWRLDVKGKAELKILSSKTNYAAYLVFKMVRDRHGFRHTPVELGVSINNNPGTAASGEEVQMQMRSVILDPPSKATQQARERGDGWMEIKMGEFFNECGDQHGNGTVEFHLREVHDNQPKRGLIIQGIELRPKDNR</sequence>
<dbReference type="InterPro" id="IPR001810">
    <property type="entry name" value="F-box_dom"/>
</dbReference>
<dbReference type="PROSITE" id="PS50181">
    <property type="entry name" value="FBOX"/>
    <property type="match status" value="1"/>
</dbReference>
<comment type="caution">
    <text evidence="2">The sequence shown here is derived from an EMBL/GenBank/DDBJ whole genome shotgun (WGS) entry which is preliminary data.</text>
</comment>
<dbReference type="AlphaFoldDB" id="A0A1R3J0N7"/>
<keyword evidence="3" id="KW-1185">Reference proteome</keyword>
<evidence type="ECO:0000259" key="1">
    <source>
        <dbReference type="PROSITE" id="PS50181"/>
    </source>
</evidence>
<dbReference type="Pfam" id="PF12937">
    <property type="entry name" value="F-box-like"/>
    <property type="match status" value="1"/>
</dbReference>
<reference evidence="3" key="1">
    <citation type="submission" date="2013-09" db="EMBL/GenBank/DDBJ databases">
        <title>Corchorus olitorius genome sequencing.</title>
        <authorList>
            <person name="Alam M."/>
            <person name="Haque M.S."/>
            <person name="Islam M.S."/>
            <person name="Emdad E.M."/>
            <person name="Islam M.M."/>
            <person name="Ahmed B."/>
            <person name="Halim A."/>
            <person name="Hossen Q.M.M."/>
            <person name="Hossain M.Z."/>
            <person name="Ahmed R."/>
            <person name="Khan M.M."/>
            <person name="Islam R."/>
            <person name="Rashid M.M."/>
            <person name="Khan S.A."/>
            <person name="Rahman M.S."/>
            <person name="Alam M."/>
            <person name="Yahiya A.S."/>
            <person name="Khan M.S."/>
            <person name="Azam M.S."/>
            <person name="Haque T."/>
            <person name="Lashkar M.Z.H."/>
            <person name="Akhand A.I."/>
            <person name="Morshed G."/>
            <person name="Roy S."/>
            <person name="Uddin K.S."/>
            <person name="Rabeya T."/>
            <person name="Hossain A.S."/>
            <person name="Chowdhury A."/>
            <person name="Snigdha A.R."/>
            <person name="Mortoza M.S."/>
            <person name="Matin S.A."/>
            <person name="Hoque S.M.E."/>
            <person name="Islam M.K."/>
            <person name="Roy D.K."/>
            <person name="Haider R."/>
            <person name="Moosa M.M."/>
            <person name="Elias S.M."/>
            <person name="Hasan A.M."/>
            <person name="Jahan S."/>
            <person name="Shafiuddin M."/>
            <person name="Mahmood N."/>
            <person name="Shommy N.S."/>
        </authorList>
    </citation>
    <scope>NUCLEOTIDE SEQUENCE [LARGE SCALE GENOMIC DNA]</scope>
    <source>
        <strain evidence="3">cv. O-4</strain>
    </source>
</reference>
<protein>
    <recommendedName>
        <fullName evidence="1">F-box domain-containing protein</fullName>
    </recommendedName>
</protein>
<evidence type="ECO:0000313" key="2">
    <source>
        <dbReference type="EMBL" id="OMO88398.1"/>
    </source>
</evidence>
<proteinExistence type="predicted"/>